<protein>
    <recommendedName>
        <fullName evidence="3">PilZ domain-containing protein</fullName>
    </recommendedName>
</protein>
<dbReference type="KEGG" id="gai:IMCC3135_05705"/>
<proteinExistence type="predicted"/>
<evidence type="ECO:0000313" key="2">
    <source>
        <dbReference type="Proteomes" id="UP000250079"/>
    </source>
</evidence>
<dbReference type="Proteomes" id="UP000250079">
    <property type="component" value="Chromosome"/>
</dbReference>
<dbReference type="OrthoDB" id="5422729at2"/>
<dbReference type="EMBL" id="CP018632">
    <property type="protein sequence ID" value="ASJ71253.1"/>
    <property type="molecule type" value="Genomic_DNA"/>
</dbReference>
<sequence>MNDITVKAVATGRMAYQVVPDPDDPVILQIDSKLSRVLDISATGFNMPGGIISAGRRYPFNLDLPTAKRPVAGYVDVLPGQAGEQVQCVFVNLSAEEAETIHQYVLIRQKDAIRSIRTGGSSNNGF</sequence>
<gene>
    <name evidence="1" type="ORF">IMCC3135_05705</name>
</gene>
<name>A0A2Z2NJH5_9GAMM</name>
<accession>A0A2Z2NJH5</accession>
<reference evidence="1 2" key="1">
    <citation type="submission" date="2016-12" db="EMBL/GenBank/DDBJ databases">
        <authorList>
            <person name="Song W.-J."/>
            <person name="Kurnit D.M."/>
        </authorList>
    </citation>
    <scope>NUCLEOTIDE SEQUENCE [LARGE SCALE GENOMIC DNA]</scope>
    <source>
        <strain evidence="1 2">IMCC3135</strain>
    </source>
</reference>
<organism evidence="1 2">
    <name type="scientific">Granulosicoccus antarcticus IMCC3135</name>
    <dbReference type="NCBI Taxonomy" id="1192854"/>
    <lineage>
        <taxon>Bacteria</taxon>
        <taxon>Pseudomonadati</taxon>
        <taxon>Pseudomonadota</taxon>
        <taxon>Gammaproteobacteria</taxon>
        <taxon>Chromatiales</taxon>
        <taxon>Granulosicoccaceae</taxon>
        <taxon>Granulosicoccus</taxon>
    </lineage>
</organism>
<keyword evidence="2" id="KW-1185">Reference proteome</keyword>
<dbReference type="RefSeq" id="WP_088916714.1">
    <property type="nucleotide sequence ID" value="NZ_CP018632.1"/>
</dbReference>
<dbReference type="AlphaFoldDB" id="A0A2Z2NJH5"/>
<evidence type="ECO:0008006" key="3">
    <source>
        <dbReference type="Google" id="ProtNLM"/>
    </source>
</evidence>
<evidence type="ECO:0000313" key="1">
    <source>
        <dbReference type="EMBL" id="ASJ71253.1"/>
    </source>
</evidence>